<dbReference type="OrthoDB" id="8964540at2759"/>
<dbReference type="EMBL" id="QNUK01002263">
    <property type="protein sequence ID" value="KAF5879885.1"/>
    <property type="molecule type" value="Genomic_DNA"/>
</dbReference>
<dbReference type="Proteomes" id="UP000727407">
    <property type="component" value="Unassembled WGS sequence"/>
</dbReference>
<accession>A0A8J4T0W5</accession>
<reference evidence="1" key="1">
    <citation type="submission" date="2020-07" db="EMBL/GenBank/DDBJ databases">
        <title>Clarias magur genome sequencing, assembly and annotation.</title>
        <authorList>
            <person name="Kushwaha B."/>
            <person name="Kumar R."/>
            <person name="Das P."/>
            <person name="Joshi C.G."/>
            <person name="Kumar D."/>
            <person name="Nagpure N.S."/>
            <person name="Pandey M."/>
            <person name="Agarwal S."/>
            <person name="Srivastava S."/>
            <person name="Singh M."/>
            <person name="Sahoo L."/>
            <person name="Jayasankar P."/>
            <person name="Meher P.K."/>
            <person name="Koringa P.G."/>
            <person name="Iquebal M.A."/>
            <person name="Das S.P."/>
            <person name="Bit A."/>
            <person name="Patnaik S."/>
            <person name="Patel N."/>
            <person name="Shah T.M."/>
            <person name="Hinsu A."/>
            <person name="Jena J.K."/>
        </authorList>
    </citation>
    <scope>NUCLEOTIDE SEQUENCE</scope>
    <source>
        <strain evidence="1">CIFAMagur01</strain>
        <tissue evidence="1">Testis</tissue>
    </source>
</reference>
<name>A0A8J4T0W5_CLAMG</name>
<dbReference type="AlphaFoldDB" id="A0A8J4T0W5"/>
<keyword evidence="2" id="KW-1185">Reference proteome</keyword>
<feature type="non-terminal residue" evidence="1">
    <location>
        <position position="56"/>
    </location>
</feature>
<sequence length="56" mass="6130">LGAEGKQKYWTMILKDGLGTMCWPGRAGKLLFLSVSLVVLQADGTSSKNAHYSWKS</sequence>
<comment type="caution">
    <text evidence="1">The sequence shown here is derived from an EMBL/GenBank/DDBJ whole genome shotgun (WGS) entry which is preliminary data.</text>
</comment>
<feature type="non-terminal residue" evidence="1">
    <location>
        <position position="1"/>
    </location>
</feature>
<evidence type="ECO:0000313" key="2">
    <source>
        <dbReference type="Proteomes" id="UP000727407"/>
    </source>
</evidence>
<gene>
    <name evidence="1" type="primary">thsd7b</name>
    <name evidence="1" type="ORF">DAT39_023613</name>
</gene>
<protein>
    <submittedName>
        <fullName evidence="1">Thrombospondin type-1 domain-containing protein 7B</fullName>
    </submittedName>
</protein>
<proteinExistence type="predicted"/>
<evidence type="ECO:0000313" key="1">
    <source>
        <dbReference type="EMBL" id="KAF5879885.1"/>
    </source>
</evidence>
<organism evidence="1 2">
    <name type="scientific">Clarias magur</name>
    <name type="common">Asian catfish</name>
    <name type="synonym">Macropteronotus magur</name>
    <dbReference type="NCBI Taxonomy" id="1594786"/>
    <lineage>
        <taxon>Eukaryota</taxon>
        <taxon>Metazoa</taxon>
        <taxon>Chordata</taxon>
        <taxon>Craniata</taxon>
        <taxon>Vertebrata</taxon>
        <taxon>Euteleostomi</taxon>
        <taxon>Actinopterygii</taxon>
        <taxon>Neopterygii</taxon>
        <taxon>Teleostei</taxon>
        <taxon>Ostariophysi</taxon>
        <taxon>Siluriformes</taxon>
        <taxon>Clariidae</taxon>
        <taxon>Clarias</taxon>
    </lineage>
</organism>